<keyword evidence="4" id="KW-1185">Reference proteome</keyword>
<dbReference type="Proteomes" id="UP000050761">
    <property type="component" value="Unassembled WGS sequence"/>
</dbReference>
<evidence type="ECO:0000313" key="4">
    <source>
        <dbReference type="Proteomes" id="UP000050761"/>
    </source>
</evidence>
<keyword evidence="2" id="KW-0732">Signal</keyword>
<dbReference type="AlphaFoldDB" id="A0A183G5R1"/>
<evidence type="ECO:0000256" key="2">
    <source>
        <dbReference type="SAM" id="SignalP"/>
    </source>
</evidence>
<feature type="region of interest" description="Disordered" evidence="1">
    <location>
        <begin position="148"/>
        <end position="169"/>
    </location>
</feature>
<feature type="chain" id="PRO_5044551881" evidence="2">
    <location>
        <begin position="16"/>
        <end position="386"/>
    </location>
</feature>
<accession>A0A183G5R1</accession>
<accession>A0A3P8EFM3</accession>
<evidence type="ECO:0000313" key="3">
    <source>
        <dbReference type="EMBL" id="VDP07613.1"/>
    </source>
</evidence>
<evidence type="ECO:0000256" key="1">
    <source>
        <dbReference type="SAM" id="MobiDB-lite"/>
    </source>
</evidence>
<feature type="signal peptide" evidence="2">
    <location>
        <begin position="1"/>
        <end position="15"/>
    </location>
</feature>
<sequence>MDSLLLLCLLGTYFAWHPFHWKIRRTVLLYKKRDVQGVDNYRPICLPFVAYKLTRHAISSVGEELCITQSRKGQTRRSEAHQLLLGALPVEGHPFHWKIRRTVLLYKKRDVQGVDNYRPICLPFVAYKLVTRVILDGNSRTLDCGQPCKQRPETLSHGSSRRQLGGPPANTHWTRAVTDWIPRDVKRTPGAGQGNLQPKYLIARFIKRYRERSSWKRLGKPQQQDSDTVISAANGSKIPTDGRFEADFMLRKSDGRQHSGRGFCYKIPDLLDPLKQYINAITILSDPAASHRKEIVAKLKADYSNVFNVGLETVKDPQLKHVLEFIKSGIWLKKPQNVTSRSLSTQKGCIFVGDRIVIPERLSTTVLQQLREGRPGMTRMKMLARK</sequence>
<protein>
    <submittedName>
        <fullName evidence="5">Doublecortin domain-containing protein</fullName>
    </submittedName>
</protein>
<organism evidence="4 5">
    <name type="scientific">Heligmosomoides polygyrus</name>
    <name type="common">Parasitic roundworm</name>
    <dbReference type="NCBI Taxonomy" id="6339"/>
    <lineage>
        <taxon>Eukaryota</taxon>
        <taxon>Metazoa</taxon>
        <taxon>Ecdysozoa</taxon>
        <taxon>Nematoda</taxon>
        <taxon>Chromadorea</taxon>
        <taxon>Rhabditida</taxon>
        <taxon>Rhabditina</taxon>
        <taxon>Rhabditomorpha</taxon>
        <taxon>Strongyloidea</taxon>
        <taxon>Heligmosomidae</taxon>
        <taxon>Heligmosomoides</taxon>
    </lineage>
</organism>
<evidence type="ECO:0000313" key="5">
    <source>
        <dbReference type="WBParaSite" id="HPBE_0001698601-mRNA-1"/>
    </source>
</evidence>
<reference evidence="5" key="2">
    <citation type="submission" date="2019-09" db="UniProtKB">
        <authorList>
            <consortium name="WormBaseParasite"/>
        </authorList>
    </citation>
    <scope>IDENTIFICATION</scope>
</reference>
<name>A0A183G5R1_HELPZ</name>
<dbReference type="WBParaSite" id="HPBE_0001698601-mRNA-1">
    <property type="protein sequence ID" value="HPBE_0001698601-mRNA-1"/>
    <property type="gene ID" value="HPBE_0001698601"/>
</dbReference>
<gene>
    <name evidence="3" type="ORF">HPBE_LOCUS16985</name>
</gene>
<dbReference type="OrthoDB" id="8033509at2759"/>
<dbReference type="EMBL" id="UZAH01029730">
    <property type="protein sequence ID" value="VDP07613.1"/>
    <property type="molecule type" value="Genomic_DNA"/>
</dbReference>
<reference evidence="3 4" key="1">
    <citation type="submission" date="2018-11" db="EMBL/GenBank/DDBJ databases">
        <authorList>
            <consortium name="Pathogen Informatics"/>
        </authorList>
    </citation>
    <scope>NUCLEOTIDE SEQUENCE [LARGE SCALE GENOMIC DNA]</scope>
</reference>
<proteinExistence type="predicted"/>